<evidence type="ECO:0000256" key="5">
    <source>
        <dbReference type="ARBA" id="ARBA00022729"/>
    </source>
</evidence>
<feature type="region of interest" description="Disordered" evidence="17">
    <location>
        <begin position="653"/>
        <end position="691"/>
    </location>
</feature>
<dbReference type="SMART" id="SM00303">
    <property type="entry name" value="GPS"/>
    <property type="match status" value="1"/>
</dbReference>
<dbReference type="GO" id="GO:0007166">
    <property type="term" value="P:cell surface receptor signaling pathway"/>
    <property type="evidence" value="ECO:0007669"/>
    <property type="project" value="InterPro"/>
</dbReference>
<keyword evidence="4 18" id="KW-0812">Transmembrane</keyword>
<dbReference type="FunFam" id="2.60.220.50:FF:000026">
    <property type="entry name" value="Adhesion G protein-coupled receptor G5"/>
    <property type="match status" value="1"/>
</dbReference>
<dbReference type="InterPro" id="IPR057244">
    <property type="entry name" value="GAIN_B"/>
</dbReference>
<dbReference type="Pfam" id="PF01825">
    <property type="entry name" value="GPS"/>
    <property type="match status" value="1"/>
</dbReference>
<organism evidence="21 22">
    <name type="scientific">Sus scrofa</name>
    <name type="common">Pig</name>
    <dbReference type="NCBI Taxonomy" id="9823"/>
    <lineage>
        <taxon>Eukaryota</taxon>
        <taxon>Metazoa</taxon>
        <taxon>Chordata</taxon>
        <taxon>Craniata</taxon>
        <taxon>Vertebrata</taxon>
        <taxon>Euteleostomi</taxon>
        <taxon>Mammalia</taxon>
        <taxon>Eutheria</taxon>
        <taxon>Laurasiatheria</taxon>
        <taxon>Artiodactyla</taxon>
        <taxon>Suina</taxon>
        <taxon>Suidae</taxon>
        <taxon>Sus</taxon>
    </lineage>
</organism>
<sequence>MPTDRDAPTSGPQLGGINTQIQDQSSLDGRLGISGSVGGCAAWQERALQVEAPRWETLVARLGGLHREQGAVRVWRWVWRLRAPAQPVFDPLQAQARHAMQFPAELTRDACRTHTRELRLICIYFFTSHFFKKDINSSLLNNYVLGAQLGHGPVNNLSDRVNISFWHNQSLESYTVTCVFWKEGASKDYWGAWSPEGCLTEQPSPSQVLCRCNHLTYFAVLMQLSPAPVPATLLAPLLYISLVGCSISIVASLLTVLLQFYARKQSDSTTRIHMNLNSSVLLLNVAFLLSPVWAVPGSACTVLGATLHYMLLSCLTWMAIEGFNLYLLLGRVYNIYFRRYVLKLCAVGWGVPAFLVLLLLATNSSVYGPHRIPLSDSQRNGTDFQNMSICWVRNPDVHSVLVMGYGGLMSLFNLVVLVWALRVLRRLRVQEKPPGPRACRDTVTVLGLTVLLGTTWALAFFSFGVFLLPQLFLFTIFNSFYGRTRGRRGRKPRGSCTAGSCFLLKGCRASQGLKSSPDKLVWSYVHPQEGVPPCNWHKGSLWASGGWTSNPSALPLWPPIGRDSKNSSWASGRPNPAHPRRCLDSEGGPMLLPLTSLLLRRFLPLPVVLLPEVPRGGGGGGGDGGIQLLPGDAVSWAVWTSWPGTCGLSDCLQPEAPASARQGGRLAAGHQRPLSPPRGAFPPLQLPRPRG</sequence>
<dbReference type="Proteomes" id="UP000694726">
    <property type="component" value="Unplaced"/>
</dbReference>
<feature type="transmembrane region" description="Helical" evidence="18">
    <location>
        <begin position="237"/>
        <end position="262"/>
    </location>
</feature>
<evidence type="ECO:0000256" key="10">
    <source>
        <dbReference type="ARBA" id="ARBA00023170"/>
    </source>
</evidence>
<feature type="transmembrane region" description="Helical" evidence="18">
    <location>
        <begin position="402"/>
        <end position="421"/>
    </location>
</feature>
<dbReference type="InterPro" id="IPR000203">
    <property type="entry name" value="GPS"/>
</dbReference>
<evidence type="ECO:0000256" key="9">
    <source>
        <dbReference type="ARBA" id="ARBA00023157"/>
    </source>
</evidence>
<keyword evidence="11" id="KW-0325">Glycoprotein</keyword>
<dbReference type="InterPro" id="IPR000832">
    <property type="entry name" value="GPCR_2_secretin-like"/>
</dbReference>
<comment type="similarity">
    <text evidence="2">Belongs to the G-protein coupled receptor 2 family. Adhesion G-protein coupled receptor (ADGR) subfamily.</text>
</comment>
<comment type="subcellular location">
    <subcellularLocation>
        <location evidence="1">Cell membrane</location>
        <topology evidence="1">Multi-pass membrane protein</topology>
    </subcellularLocation>
</comment>
<proteinExistence type="inferred from homology"/>
<dbReference type="Gene3D" id="1.20.1070.10">
    <property type="entry name" value="Rhodopsin 7-helix transmembrane proteins"/>
    <property type="match status" value="1"/>
</dbReference>
<dbReference type="GO" id="GO:0004930">
    <property type="term" value="F:G protein-coupled receptor activity"/>
    <property type="evidence" value="ECO:0007669"/>
    <property type="project" value="UniProtKB-KW"/>
</dbReference>
<feature type="transmembrane region" description="Helical" evidence="18">
    <location>
        <begin position="307"/>
        <end position="329"/>
    </location>
</feature>
<feature type="domain" description="GAIN-B" evidence="19">
    <location>
        <begin position="79"/>
        <end position="228"/>
    </location>
</feature>
<reference evidence="21" key="1">
    <citation type="submission" date="2025-08" db="UniProtKB">
        <authorList>
            <consortium name="Ensembl"/>
        </authorList>
    </citation>
    <scope>IDENTIFICATION</scope>
</reference>
<keyword evidence="6 18" id="KW-1133">Transmembrane helix</keyword>
<feature type="transmembrane region" description="Helical" evidence="18">
    <location>
        <begin position="274"/>
        <end position="295"/>
    </location>
</feature>
<keyword evidence="10" id="KW-0675">Receptor</keyword>
<evidence type="ECO:0000256" key="18">
    <source>
        <dbReference type="SAM" id="Phobius"/>
    </source>
</evidence>
<dbReference type="GO" id="GO:0005886">
    <property type="term" value="C:plasma membrane"/>
    <property type="evidence" value="ECO:0007669"/>
    <property type="project" value="UniProtKB-SubCell"/>
</dbReference>
<evidence type="ECO:0000259" key="20">
    <source>
        <dbReference type="PROSITE" id="PS50261"/>
    </source>
</evidence>
<dbReference type="InterPro" id="IPR017981">
    <property type="entry name" value="GPCR_2-like_7TM"/>
</dbReference>
<feature type="region of interest" description="Disordered" evidence="17">
    <location>
        <begin position="565"/>
        <end position="585"/>
    </location>
</feature>
<evidence type="ECO:0000256" key="1">
    <source>
        <dbReference type="ARBA" id="ARBA00004651"/>
    </source>
</evidence>
<dbReference type="InterPro" id="IPR046338">
    <property type="entry name" value="GAIN_dom_sf"/>
</dbReference>
<evidence type="ECO:0000256" key="11">
    <source>
        <dbReference type="ARBA" id="ARBA00023180"/>
    </source>
</evidence>
<feature type="transmembrane region" description="Helical" evidence="18">
    <location>
        <begin position="341"/>
        <end position="361"/>
    </location>
</feature>
<comment type="function">
    <text evidence="16">Orphan adhesion G-protein coupled receptor (aGPCR). Ligand binding causes a conformation change that triggers signaling via guanine nucleotide-binding proteins (G proteins) and modulates the activity of downstream effectors, such as adenylate cyclase. ADGRG5 is specifically coupled to G(s) G proteins and mediates activation of adenylate cyclase activity.</text>
</comment>
<dbReference type="FunFam" id="1.20.1070.10:FF:000249">
    <property type="entry name" value="Adhesion G protein-coupled receptor G5"/>
    <property type="match status" value="1"/>
</dbReference>
<evidence type="ECO:0000256" key="16">
    <source>
        <dbReference type="ARBA" id="ARBA00093386"/>
    </source>
</evidence>
<evidence type="ECO:0000256" key="15">
    <source>
        <dbReference type="ARBA" id="ARBA00082053"/>
    </source>
</evidence>
<accession>A0A8D0PT90</accession>
<name>A0A8D0PT90_PIG</name>
<dbReference type="PROSITE" id="PS50261">
    <property type="entry name" value="G_PROTEIN_RECEP_F2_4"/>
    <property type="match status" value="1"/>
</dbReference>
<feature type="transmembrane region" description="Helical" evidence="18">
    <location>
        <begin position="442"/>
        <end position="461"/>
    </location>
</feature>
<feature type="domain" description="G-protein coupled receptors family 2 profile 2" evidence="20">
    <location>
        <begin position="237"/>
        <end position="482"/>
    </location>
</feature>
<keyword evidence="7" id="KW-0297">G-protein coupled receptor</keyword>
<evidence type="ECO:0000256" key="6">
    <source>
        <dbReference type="ARBA" id="ARBA00022989"/>
    </source>
</evidence>
<evidence type="ECO:0000256" key="12">
    <source>
        <dbReference type="ARBA" id="ARBA00023224"/>
    </source>
</evidence>
<keyword evidence="12" id="KW-0807">Transducer</keyword>
<evidence type="ECO:0000313" key="21">
    <source>
        <dbReference type="Ensembl" id="ENSSSCP00015038008.1"/>
    </source>
</evidence>
<evidence type="ECO:0000256" key="2">
    <source>
        <dbReference type="ARBA" id="ARBA00007343"/>
    </source>
</evidence>
<dbReference type="PROSITE" id="PS50221">
    <property type="entry name" value="GAIN_B"/>
    <property type="match status" value="1"/>
</dbReference>
<keyword evidence="5" id="KW-0732">Signal</keyword>
<evidence type="ECO:0000256" key="13">
    <source>
        <dbReference type="ARBA" id="ARBA00069920"/>
    </source>
</evidence>
<dbReference type="PANTHER" id="PTHR12011:SF326">
    <property type="entry name" value="ADHESION G-PROTEIN COUPLED RECEPTOR G5"/>
    <property type="match status" value="1"/>
</dbReference>
<evidence type="ECO:0000256" key="8">
    <source>
        <dbReference type="ARBA" id="ARBA00023136"/>
    </source>
</evidence>
<keyword evidence="8 18" id="KW-0472">Membrane</keyword>
<dbReference type="GO" id="GO:0007189">
    <property type="term" value="P:adenylate cyclase-activating G protein-coupled receptor signaling pathway"/>
    <property type="evidence" value="ECO:0007669"/>
    <property type="project" value="UniProtKB-ARBA"/>
</dbReference>
<keyword evidence="9" id="KW-1015">Disulfide bond</keyword>
<dbReference type="Gene3D" id="2.60.220.50">
    <property type="match status" value="1"/>
</dbReference>
<keyword evidence="3" id="KW-1003">Cell membrane</keyword>
<dbReference type="Ensembl" id="ENSSSCT00015092925.1">
    <property type="protein sequence ID" value="ENSSSCP00015038008.1"/>
    <property type="gene ID" value="ENSSSCG00015068872.1"/>
</dbReference>
<evidence type="ECO:0000313" key="22">
    <source>
        <dbReference type="Proteomes" id="UP000694726"/>
    </source>
</evidence>
<evidence type="ECO:0000256" key="17">
    <source>
        <dbReference type="SAM" id="MobiDB-lite"/>
    </source>
</evidence>
<dbReference type="PANTHER" id="PTHR12011">
    <property type="entry name" value="ADHESION G-PROTEIN COUPLED RECEPTOR"/>
    <property type="match status" value="1"/>
</dbReference>
<evidence type="ECO:0000256" key="4">
    <source>
        <dbReference type="ARBA" id="ARBA00022692"/>
    </source>
</evidence>
<evidence type="ECO:0000256" key="7">
    <source>
        <dbReference type="ARBA" id="ARBA00023040"/>
    </source>
</evidence>
<evidence type="ECO:0000256" key="14">
    <source>
        <dbReference type="ARBA" id="ARBA00078368"/>
    </source>
</evidence>
<evidence type="ECO:0000256" key="3">
    <source>
        <dbReference type="ARBA" id="ARBA00022475"/>
    </source>
</evidence>
<evidence type="ECO:0000259" key="19">
    <source>
        <dbReference type="PROSITE" id="PS50221"/>
    </source>
</evidence>
<dbReference type="PRINTS" id="PR00249">
    <property type="entry name" value="GPCRSECRETIN"/>
</dbReference>
<feature type="compositionally biased region" description="Pro residues" evidence="17">
    <location>
        <begin position="674"/>
        <end position="691"/>
    </location>
</feature>
<protein>
    <recommendedName>
        <fullName evidence="13">Adhesion G-protein coupled receptor G5</fullName>
    </recommendedName>
    <alternativeName>
        <fullName evidence="15">G-protein coupled receptor 114</fullName>
    </alternativeName>
    <alternativeName>
        <fullName evidence="14">G-protein coupled receptor PGR27</fullName>
    </alternativeName>
</protein>
<dbReference type="AlphaFoldDB" id="A0A8D0PT90"/>
<dbReference type="Pfam" id="PF00002">
    <property type="entry name" value="7tm_2"/>
    <property type="match status" value="1"/>
</dbReference>